<dbReference type="Gene3D" id="3.40.50.720">
    <property type="entry name" value="NAD(P)-binding Rossmann-like Domain"/>
    <property type="match status" value="1"/>
</dbReference>
<dbReference type="SUPFAM" id="SSF69572">
    <property type="entry name" value="Activating enzymes of the ubiquitin-like proteins"/>
    <property type="match status" value="1"/>
</dbReference>
<dbReference type="InterPro" id="IPR035985">
    <property type="entry name" value="Ubiquitin-activating_enz"/>
</dbReference>
<evidence type="ECO:0000313" key="3">
    <source>
        <dbReference type="Proteomes" id="UP000428328"/>
    </source>
</evidence>
<sequence length="247" mass="25686">MAIGNEHGVKGHVVEAKALSLGIHPARYLRNQLIIDIQHQAKLLESTIAQVGLGGLGGTLLEVFLRTGIGTIRGADGDTFEATNLNRQALSSPAALDRPKAEVAAERAEQLNPSVSFEAKNEFLDARTLPDFLDGADLAVDALGGLKTRPALQQAAADAGIPLVTGALAGWTGYVAVVMPGHEGPADIMGTDNGAEEKLGCPAPAVTFFAALMAAEAVKLLTTGQSELTSAMLIADLKTLSFDRILL</sequence>
<proteinExistence type="predicted"/>
<evidence type="ECO:0000313" key="2">
    <source>
        <dbReference type="EMBL" id="QGY42053.1"/>
    </source>
</evidence>
<dbReference type="Proteomes" id="UP000428328">
    <property type="component" value="Chromosome"/>
</dbReference>
<dbReference type="GO" id="GO:0061504">
    <property type="term" value="P:cyclic threonylcarbamoyladenosine biosynthetic process"/>
    <property type="evidence" value="ECO:0007669"/>
    <property type="project" value="TreeGrafter"/>
</dbReference>
<dbReference type="EMBL" id="CP046400">
    <property type="protein sequence ID" value="QGY42053.1"/>
    <property type="molecule type" value="Genomic_DNA"/>
</dbReference>
<dbReference type="KEGG" id="psel:GM415_12815"/>
<organism evidence="2 3">
    <name type="scientific">Pseudodesulfovibrio cashew</name>
    <dbReference type="NCBI Taxonomy" id="2678688"/>
    <lineage>
        <taxon>Bacteria</taxon>
        <taxon>Pseudomonadati</taxon>
        <taxon>Thermodesulfobacteriota</taxon>
        <taxon>Desulfovibrionia</taxon>
        <taxon>Desulfovibrionales</taxon>
        <taxon>Desulfovibrionaceae</taxon>
    </lineage>
</organism>
<gene>
    <name evidence="2" type="ORF">GM415_12815</name>
</gene>
<dbReference type="PANTHER" id="PTHR43267:SF1">
    <property type="entry name" value="TRNA THREONYLCARBAMOYLADENOSINE DEHYDRATASE"/>
    <property type="match status" value="1"/>
</dbReference>
<evidence type="ECO:0000259" key="1">
    <source>
        <dbReference type="Pfam" id="PF00899"/>
    </source>
</evidence>
<dbReference type="InterPro" id="IPR000594">
    <property type="entry name" value="ThiF_NAD_FAD-bd"/>
</dbReference>
<keyword evidence="3" id="KW-1185">Reference proteome</keyword>
<reference evidence="2 3" key="1">
    <citation type="submission" date="2019-11" db="EMBL/GenBank/DDBJ databases">
        <authorList>
            <person name="Zheng R.K."/>
            <person name="Sun C.M."/>
        </authorList>
    </citation>
    <scope>NUCLEOTIDE SEQUENCE [LARGE SCALE GENOMIC DNA]</scope>
    <source>
        <strain evidence="2 3">SRB007</strain>
    </source>
</reference>
<dbReference type="InterPro" id="IPR045886">
    <property type="entry name" value="ThiF/MoeB/HesA"/>
</dbReference>
<name>A0A6I6JPV7_9BACT</name>
<feature type="domain" description="THIF-type NAD/FAD binding fold" evidence="1">
    <location>
        <begin position="32"/>
        <end position="245"/>
    </location>
</feature>
<dbReference type="Pfam" id="PF00899">
    <property type="entry name" value="ThiF"/>
    <property type="match status" value="1"/>
</dbReference>
<dbReference type="AlphaFoldDB" id="A0A6I6JPV7"/>
<dbReference type="GO" id="GO:0061503">
    <property type="term" value="F:tRNA threonylcarbamoyladenosine dehydratase"/>
    <property type="evidence" value="ECO:0007669"/>
    <property type="project" value="TreeGrafter"/>
</dbReference>
<dbReference type="PANTHER" id="PTHR43267">
    <property type="entry name" value="TRNA THREONYLCARBAMOYLADENOSINE DEHYDRATASE"/>
    <property type="match status" value="1"/>
</dbReference>
<protein>
    <submittedName>
        <fullName evidence="2">HesA/MoeB/ThiF family protein</fullName>
    </submittedName>
</protein>
<accession>A0A6I6JPV7</accession>
<dbReference type="GO" id="GO:0008641">
    <property type="term" value="F:ubiquitin-like modifier activating enzyme activity"/>
    <property type="evidence" value="ECO:0007669"/>
    <property type="project" value="InterPro"/>
</dbReference>